<dbReference type="Gene3D" id="3.40.640.10">
    <property type="entry name" value="Type I PLP-dependent aspartate aminotransferase-like (Major domain)"/>
    <property type="match status" value="1"/>
</dbReference>
<dbReference type="Gene3D" id="3.90.1150.10">
    <property type="entry name" value="Aspartate Aminotransferase, domain 1"/>
    <property type="match status" value="1"/>
</dbReference>
<name>A0A382E7U9_9ZZZZ</name>
<protein>
    <recommendedName>
        <fullName evidence="2">Aminotransferase class V domain-containing protein</fullName>
    </recommendedName>
</protein>
<feature type="non-terminal residue" evidence="3">
    <location>
        <position position="1"/>
    </location>
</feature>
<feature type="non-terminal residue" evidence="3">
    <location>
        <position position="252"/>
    </location>
</feature>
<gene>
    <name evidence="3" type="ORF">METZ01_LOCUS198907</name>
</gene>
<feature type="domain" description="Aminotransferase class V" evidence="2">
    <location>
        <begin position="57"/>
        <end position="247"/>
    </location>
</feature>
<dbReference type="PANTHER" id="PTHR43092:SF2">
    <property type="entry name" value="HERCYNYLCYSTEINE SULFOXIDE LYASE"/>
    <property type="match status" value="1"/>
</dbReference>
<accession>A0A382E7U9</accession>
<dbReference type="InterPro" id="IPR000192">
    <property type="entry name" value="Aminotrans_V_dom"/>
</dbReference>
<dbReference type="AlphaFoldDB" id="A0A382E7U9"/>
<dbReference type="InterPro" id="IPR015421">
    <property type="entry name" value="PyrdxlP-dep_Trfase_major"/>
</dbReference>
<keyword evidence="1" id="KW-0663">Pyridoxal phosphate</keyword>
<evidence type="ECO:0000259" key="2">
    <source>
        <dbReference type="Pfam" id="PF00266"/>
    </source>
</evidence>
<proteinExistence type="predicted"/>
<dbReference type="InterPro" id="IPR015424">
    <property type="entry name" value="PyrdxlP-dep_Trfase"/>
</dbReference>
<evidence type="ECO:0000256" key="1">
    <source>
        <dbReference type="ARBA" id="ARBA00022898"/>
    </source>
</evidence>
<dbReference type="SUPFAM" id="SSF53383">
    <property type="entry name" value="PLP-dependent transferases"/>
    <property type="match status" value="1"/>
</dbReference>
<dbReference type="Pfam" id="PF00266">
    <property type="entry name" value="Aminotran_5"/>
    <property type="match status" value="1"/>
</dbReference>
<sequence length="252" mass="28558">VNCPILDDMKNDSQSLRPLFQLDPEITFLNHGSYGACPIPVFEDYQKWQLALEAQPVKFMAEKVYDYLEQSRQALGDYLNCDKDDLIYVPNPTHAVANVINNVDLQPGDEVLTTSLEYGSCDRMWTYQSEQRGFKYIKSKVILPVVDKASFCEAFWSRSSDKTKFVFISHITSSTGMILPIPEIVAEAKKRGIQTIIDGAHVPAHIALDITDLDPDYYVGACHKWLCCPKGVSFLYVKKQHQAGIQPQIMSW</sequence>
<dbReference type="InterPro" id="IPR015422">
    <property type="entry name" value="PyrdxlP-dep_Trfase_small"/>
</dbReference>
<dbReference type="EMBL" id="UINC01042858">
    <property type="protein sequence ID" value="SVB46053.1"/>
    <property type="molecule type" value="Genomic_DNA"/>
</dbReference>
<organism evidence="3">
    <name type="scientific">marine metagenome</name>
    <dbReference type="NCBI Taxonomy" id="408172"/>
    <lineage>
        <taxon>unclassified sequences</taxon>
        <taxon>metagenomes</taxon>
        <taxon>ecological metagenomes</taxon>
    </lineage>
</organism>
<dbReference type="PANTHER" id="PTHR43092">
    <property type="entry name" value="L-CYSTEINE DESULFHYDRASE"/>
    <property type="match status" value="1"/>
</dbReference>
<reference evidence="3" key="1">
    <citation type="submission" date="2018-05" db="EMBL/GenBank/DDBJ databases">
        <authorList>
            <person name="Lanie J.A."/>
            <person name="Ng W.-L."/>
            <person name="Kazmierczak K.M."/>
            <person name="Andrzejewski T.M."/>
            <person name="Davidsen T.M."/>
            <person name="Wayne K.J."/>
            <person name="Tettelin H."/>
            <person name="Glass J.I."/>
            <person name="Rusch D."/>
            <person name="Podicherti R."/>
            <person name="Tsui H.-C.T."/>
            <person name="Winkler M.E."/>
        </authorList>
    </citation>
    <scope>NUCLEOTIDE SEQUENCE</scope>
</reference>
<evidence type="ECO:0000313" key="3">
    <source>
        <dbReference type="EMBL" id="SVB46053.1"/>
    </source>
</evidence>